<evidence type="ECO:0000256" key="7">
    <source>
        <dbReference type="SAM" id="MobiDB-lite"/>
    </source>
</evidence>
<accession>E5XUG6</accession>
<keyword evidence="6 8" id="KW-0472">Membrane</keyword>
<gene>
    <name evidence="9" type="ORF">HMPREF9336_03138</name>
</gene>
<name>E5XUG6_SEGRC</name>
<organism evidence="9 10">
    <name type="scientific">Segniliparus rugosus (strain ATCC BAA-974 / DSM 45345 / CCUG 50838 / CIP 108380 / JCM 13579 / CDC 945)</name>
    <dbReference type="NCBI Taxonomy" id="679197"/>
    <lineage>
        <taxon>Bacteria</taxon>
        <taxon>Bacillati</taxon>
        <taxon>Actinomycetota</taxon>
        <taxon>Actinomycetes</taxon>
        <taxon>Mycobacteriales</taxon>
        <taxon>Segniliparaceae</taxon>
        <taxon>Segniliparus</taxon>
    </lineage>
</organism>
<dbReference type="Proteomes" id="UP000004816">
    <property type="component" value="Unassembled WGS sequence"/>
</dbReference>
<evidence type="ECO:0000256" key="1">
    <source>
        <dbReference type="ARBA" id="ARBA00004236"/>
    </source>
</evidence>
<dbReference type="EMBL" id="ACZI02000001">
    <property type="protein sequence ID" value="EFV12020.1"/>
    <property type="molecule type" value="Genomic_DNA"/>
</dbReference>
<keyword evidence="10" id="KW-1185">Reference proteome</keyword>
<comment type="similarity">
    <text evidence="2">Belongs to the MmpS family.</text>
</comment>
<dbReference type="InterPro" id="IPR038468">
    <property type="entry name" value="MmpS_C"/>
</dbReference>
<evidence type="ECO:0000256" key="8">
    <source>
        <dbReference type="SAM" id="Phobius"/>
    </source>
</evidence>
<evidence type="ECO:0000256" key="5">
    <source>
        <dbReference type="ARBA" id="ARBA00022989"/>
    </source>
</evidence>
<dbReference type="OrthoDB" id="4555461at2"/>
<dbReference type="Pfam" id="PF05423">
    <property type="entry name" value="Mycobact_memb"/>
    <property type="match status" value="1"/>
</dbReference>
<evidence type="ECO:0000313" key="10">
    <source>
        <dbReference type="Proteomes" id="UP000004816"/>
    </source>
</evidence>
<dbReference type="GO" id="GO:0005886">
    <property type="term" value="C:plasma membrane"/>
    <property type="evidence" value="ECO:0007669"/>
    <property type="project" value="UniProtKB-SubCell"/>
</dbReference>
<feature type="compositionally biased region" description="Low complexity" evidence="7">
    <location>
        <begin position="90"/>
        <end position="99"/>
    </location>
</feature>
<dbReference type="Gene3D" id="2.60.40.2880">
    <property type="entry name" value="MmpS1-5, C-terminal soluble domain"/>
    <property type="match status" value="1"/>
</dbReference>
<proteinExistence type="inferred from homology"/>
<comment type="subcellular location">
    <subcellularLocation>
        <location evidence="1">Cell membrane</location>
    </subcellularLocation>
</comment>
<dbReference type="InterPro" id="IPR008693">
    <property type="entry name" value="MmpS"/>
</dbReference>
<feature type="transmembrane region" description="Helical" evidence="8">
    <location>
        <begin position="12"/>
        <end position="36"/>
    </location>
</feature>
<evidence type="ECO:0000256" key="2">
    <source>
        <dbReference type="ARBA" id="ARBA00007531"/>
    </source>
</evidence>
<evidence type="ECO:0000256" key="6">
    <source>
        <dbReference type="ARBA" id="ARBA00023136"/>
    </source>
</evidence>
<feature type="region of interest" description="Disordered" evidence="7">
    <location>
        <begin position="48"/>
        <end position="99"/>
    </location>
</feature>
<feature type="compositionally biased region" description="Polar residues" evidence="7">
    <location>
        <begin position="50"/>
        <end position="67"/>
    </location>
</feature>
<sequence>MKAPSMKTAKLPLLFVMAVVGVLVVGGFALVAVVSLPARDGGAALDRVEQATSAPTGSSIAASTPQRMPSPDSPRATTSTTGAFPEPSTRRSSAASTPTAKGIPMTVSYSVTGPAVASILMYWQADHDIASEHGIALPWSRTVTLTDQNPIRLSAQVDSGTAHCRITVDGQVVAEATGDYFVSCETTLRPAVHDR</sequence>
<keyword evidence="5 8" id="KW-1133">Transmembrane helix</keyword>
<evidence type="ECO:0000313" key="9">
    <source>
        <dbReference type="EMBL" id="EFV12020.1"/>
    </source>
</evidence>
<dbReference type="STRING" id="679197.HMPREF9336_03138"/>
<evidence type="ECO:0008006" key="11">
    <source>
        <dbReference type="Google" id="ProtNLM"/>
    </source>
</evidence>
<evidence type="ECO:0000256" key="4">
    <source>
        <dbReference type="ARBA" id="ARBA00022692"/>
    </source>
</evidence>
<comment type="caution">
    <text evidence="9">The sequence shown here is derived from an EMBL/GenBank/DDBJ whole genome shotgun (WGS) entry which is preliminary data.</text>
</comment>
<keyword evidence="3" id="KW-1003">Cell membrane</keyword>
<keyword evidence="4 8" id="KW-0812">Transmembrane</keyword>
<reference evidence="9 10" key="1">
    <citation type="journal article" date="2011" name="Stand. Genomic Sci.">
        <title>High quality draft genome sequence of Segniliparus rugosus CDC 945(T)= (ATCC BAA-974(T)).</title>
        <authorList>
            <person name="Earl A.M."/>
            <person name="Desjardins C.A."/>
            <person name="Fitzgerald M.G."/>
            <person name="Arachchi H.M."/>
            <person name="Zeng Q."/>
            <person name="Mehta T."/>
            <person name="Griggs A."/>
            <person name="Birren B.W."/>
            <person name="Toney N.C."/>
            <person name="Carr J."/>
            <person name="Posey J."/>
            <person name="Butler W.R."/>
        </authorList>
    </citation>
    <scope>NUCLEOTIDE SEQUENCE [LARGE SCALE GENOMIC DNA]</scope>
    <source>
        <strain evidence="10">ATCC BAA-974 / DSM 45345 / CCUG 50838 / CIP 108380 / JCM 13579 / CDC 945</strain>
    </source>
</reference>
<protein>
    <recommendedName>
        <fullName evidence="11">MmpS family membrane protein</fullName>
    </recommendedName>
</protein>
<evidence type="ECO:0000256" key="3">
    <source>
        <dbReference type="ARBA" id="ARBA00022475"/>
    </source>
</evidence>
<dbReference type="AlphaFoldDB" id="E5XUG6"/>
<dbReference type="HOGENOM" id="CLU_1395454_0_0_11"/>